<keyword evidence="12" id="KW-1185">Reference proteome</keyword>
<dbReference type="Pfam" id="PF00294">
    <property type="entry name" value="PfkB"/>
    <property type="match status" value="1"/>
</dbReference>
<evidence type="ECO:0000256" key="1">
    <source>
        <dbReference type="ARBA" id="ARBA00022679"/>
    </source>
</evidence>
<evidence type="ECO:0000256" key="8">
    <source>
        <dbReference type="ARBA" id="ARBA00023277"/>
    </source>
</evidence>
<comment type="subunit">
    <text evidence="9">Homodimer.</text>
</comment>
<feature type="binding site" evidence="9">
    <location>
        <begin position="251"/>
        <end position="252"/>
    </location>
    <ligand>
        <name>ATP</name>
        <dbReference type="ChEBI" id="CHEBI:30616"/>
    </ligand>
</feature>
<feature type="binding site" evidence="9">
    <location>
        <position position="144"/>
    </location>
    <ligand>
        <name>substrate</name>
    </ligand>
</feature>
<organism evidence="11 12">
    <name type="scientific">Phytohabitans maris</name>
    <dbReference type="NCBI Taxonomy" id="3071409"/>
    <lineage>
        <taxon>Bacteria</taxon>
        <taxon>Bacillati</taxon>
        <taxon>Actinomycetota</taxon>
        <taxon>Actinomycetes</taxon>
        <taxon>Micromonosporales</taxon>
        <taxon>Micromonosporaceae</taxon>
    </lineage>
</organism>
<reference evidence="11 12" key="1">
    <citation type="submission" date="2023-08" db="EMBL/GenBank/DDBJ databases">
        <title>Phytohabitans sansha sp. nov., isolated from marine sediment.</title>
        <authorList>
            <person name="Zhao Y."/>
            <person name="Yi K."/>
        </authorList>
    </citation>
    <scope>NUCLEOTIDE SEQUENCE [LARGE SCALE GENOMIC DNA]</scope>
    <source>
        <strain evidence="11 12">ZYX-F-186</strain>
    </source>
</reference>
<feature type="binding site" evidence="9">
    <location>
        <begin position="16"/>
        <end position="18"/>
    </location>
    <ligand>
        <name>substrate</name>
    </ligand>
</feature>
<feature type="binding site" evidence="9">
    <location>
        <begin position="219"/>
        <end position="224"/>
    </location>
    <ligand>
        <name>ATP</name>
        <dbReference type="ChEBI" id="CHEBI:30616"/>
    </ligand>
</feature>
<dbReference type="InterPro" id="IPR011611">
    <property type="entry name" value="PfkB_dom"/>
</dbReference>
<feature type="binding site" evidence="9">
    <location>
        <position position="246"/>
    </location>
    <ligand>
        <name>K(+)</name>
        <dbReference type="ChEBI" id="CHEBI:29103"/>
    </ligand>
</feature>
<dbReference type="InterPro" id="IPR011877">
    <property type="entry name" value="Ribokinase"/>
</dbReference>
<evidence type="ECO:0000313" key="11">
    <source>
        <dbReference type="EMBL" id="MDQ7911129.1"/>
    </source>
</evidence>
<dbReference type="CDD" id="cd01174">
    <property type="entry name" value="ribokinase"/>
    <property type="match status" value="1"/>
</dbReference>
<protein>
    <recommendedName>
        <fullName evidence="9">Ribokinase</fullName>
        <shortName evidence="9">RK</shortName>
        <ecNumber evidence="9">2.7.1.15</ecNumber>
    </recommendedName>
</protein>
<comment type="caution">
    <text evidence="11">The sequence shown here is derived from an EMBL/GenBank/DDBJ whole genome shotgun (WGS) entry which is preliminary data.</text>
</comment>
<dbReference type="EMBL" id="JAVHUY010000071">
    <property type="protein sequence ID" value="MDQ7911129.1"/>
    <property type="molecule type" value="Genomic_DNA"/>
</dbReference>
<feature type="binding site" evidence="9">
    <location>
        <position position="187"/>
    </location>
    <ligand>
        <name>ATP</name>
        <dbReference type="ChEBI" id="CHEBI:30616"/>
    </ligand>
</feature>
<comment type="activity regulation">
    <text evidence="9">Activated by a monovalent cation that binds near, but not in, the active site. The most likely occupant of the site in vivo is potassium. Ion binding induces a conformational change that may alter substrate affinity.</text>
</comment>
<feature type="active site" description="Proton acceptor" evidence="9">
    <location>
        <position position="252"/>
    </location>
</feature>
<keyword evidence="7 9" id="KW-0630">Potassium</keyword>
<keyword evidence="2 9" id="KW-0479">Metal-binding</keyword>
<keyword evidence="4 9" id="KW-0418">Kinase</keyword>
<evidence type="ECO:0000256" key="4">
    <source>
        <dbReference type="ARBA" id="ARBA00022777"/>
    </source>
</evidence>
<evidence type="ECO:0000259" key="10">
    <source>
        <dbReference type="Pfam" id="PF00294"/>
    </source>
</evidence>
<evidence type="ECO:0000256" key="9">
    <source>
        <dbReference type="HAMAP-Rule" id="MF_01987"/>
    </source>
</evidence>
<dbReference type="PANTHER" id="PTHR10584">
    <property type="entry name" value="SUGAR KINASE"/>
    <property type="match status" value="1"/>
</dbReference>
<feature type="binding site" evidence="9">
    <location>
        <begin position="44"/>
        <end position="48"/>
    </location>
    <ligand>
        <name>substrate</name>
    </ligand>
</feature>
<keyword evidence="9" id="KW-0963">Cytoplasm</keyword>
<keyword evidence="3 9" id="KW-0547">Nucleotide-binding</keyword>
<dbReference type="SUPFAM" id="SSF53613">
    <property type="entry name" value="Ribokinase-like"/>
    <property type="match status" value="1"/>
</dbReference>
<feature type="binding site" evidence="9">
    <location>
        <position position="285"/>
    </location>
    <ligand>
        <name>K(+)</name>
        <dbReference type="ChEBI" id="CHEBI:29103"/>
    </ligand>
</feature>
<comment type="subcellular location">
    <subcellularLocation>
        <location evidence="9">Cytoplasm</location>
    </subcellularLocation>
</comment>
<comment type="pathway">
    <text evidence="9">Carbohydrate metabolism; D-ribose degradation; D-ribose 5-phosphate from beta-D-ribopyranose: step 2/2.</text>
</comment>
<comment type="similarity">
    <text evidence="9">Belongs to the carbohydrate kinase PfkB family. Ribokinase subfamily.</text>
</comment>
<dbReference type="InterPro" id="IPR029056">
    <property type="entry name" value="Ribokinase-like"/>
</dbReference>
<evidence type="ECO:0000256" key="3">
    <source>
        <dbReference type="ARBA" id="ARBA00022741"/>
    </source>
</evidence>
<evidence type="ECO:0000313" key="12">
    <source>
        <dbReference type="Proteomes" id="UP001230908"/>
    </source>
</evidence>
<proteinExistence type="inferred from homology"/>
<evidence type="ECO:0000256" key="7">
    <source>
        <dbReference type="ARBA" id="ARBA00022958"/>
    </source>
</evidence>
<feature type="binding site" evidence="9">
    <location>
        <position position="291"/>
    </location>
    <ligand>
        <name>K(+)</name>
        <dbReference type="ChEBI" id="CHEBI:29103"/>
    </ligand>
</feature>
<sequence length="333" mass="34275">MSSPRAGHVVVVGSVNLDISVKVHRLPHPGETVLATSVHRTGGGKGANQAVAAARAGGTATSLIGRVGNDEEGRIMRSLLRHDRLDLRLTTLTDATSGLALVTVDDHAENSIVVAPGANASPVPLSHEDAQVVAQADVLLCQLETPPQLALDAAGHRRPGVPLLLNAAPAMPLPEALWNSIDMLIVNQHEATELTQDTTGTLDHRIAQLLQRTPTVLVTLGKQGSLLATRDQPWLHLPAPAVNAVDTTAAGDTFCGVLAAELANGVTTPNAVATANAAAALAVTRPGAQSSIPDYPEVTAAALGLLSGWTGEDGVRVYDDEPGDSAEPAVDVV</sequence>
<evidence type="ECO:0000256" key="5">
    <source>
        <dbReference type="ARBA" id="ARBA00022840"/>
    </source>
</evidence>
<dbReference type="RefSeq" id="WP_308718354.1">
    <property type="nucleotide sequence ID" value="NZ_JAVHUY010000071.1"/>
</dbReference>
<comment type="cofactor">
    <cofactor evidence="9">
        <name>Mg(2+)</name>
        <dbReference type="ChEBI" id="CHEBI:18420"/>
    </cofactor>
    <text evidence="9">Requires a divalent cation, most likely magnesium in vivo, as an electrophilic catalyst to aid phosphoryl group transfer. It is the chelate of the metal and the nucleotide that is the actual substrate.</text>
</comment>
<evidence type="ECO:0000256" key="2">
    <source>
        <dbReference type="ARBA" id="ARBA00022723"/>
    </source>
</evidence>
<dbReference type="PANTHER" id="PTHR10584:SF166">
    <property type="entry name" value="RIBOKINASE"/>
    <property type="match status" value="1"/>
</dbReference>
<keyword evidence="5 9" id="KW-0067">ATP-binding</keyword>
<dbReference type="HAMAP" id="MF_01987">
    <property type="entry name" value="Ribokinase"/>
    <property type="match status" value="1"/>
</dbReference>
<dbReference type="PRINTS" id="PR00990">
    <property type="entry name" value="RIBOKINASE"/>
</dbReference>
<comment type="catalytic activity">
    <reaction evidence="9">
        <text>D-ribose + ATP = D-ribose 5-phosphate + ADP + H(+)</text>
        <dbReference type="Rhea" id="RHEA:13697"/>
        <dbReference type="ChEBI" id="CHEBI:15378"/>
        <dbReference type="ChEBI" id="CHEBI:30616"/>
        <dbReference type="ChEBI" id="CHEBI:47013"/>
        <dbReference type="ChEBI" id="CHEBI:78346"/>
        <dbReference type="ChEBI" id="CHEBI:456216"/>
        <dbReference type="EC" id="2.7.1.15"/>
    </reaction>
</comment>
<feature type="binding site" evidence="9">
    <location>
        <position position="252"/>
    </location>
    <ligand>
        <name>substrate</name>
    </ligand>
</feature>
<keyword evidence="1 9" id="KW-0808">Transferase</keyword>
<dbReference type="Proteomes" id="UP001230908">
    <property type="component" value="Unassembled WGS sequence"/>
</dbReference>
<name>A0ABU0ZVS0_9ACTN</name>
<comment type="function">
    <text evidence="9">Catalyzes the phosphorylation of ribose at O-5 in a reaction requiring ATP and magnesium. The resulting D-ribose-5-phosphate can then be used either for sythesis of nucleotides, histidine, and tryptophan, or as a component of the pentose phosphate pathway.</text>
</comment>
<feature type="domain" description="Carbohydrate kinase PfkB" evidence="10">
    <location>
        <begin position="8"/>
        <end position="293"/>
    </location>
</feature>
<feature type="binding site" evidence="9">
    <location>
        <position position="248"/>
    </location>
    <ligand>
        <name>K(+)</name>
        <dbReference type="ChEBI" id="CHEBI:29103"/>
    </ligand>
</feature>
<feature type="binding site" evidence="9">
    <location>
        <position position="282"/>
    </location>
    <ligand>
        <name>K(+)</name>
        <dbReference type="ChEBI" id="CHEBI:29103"/>
    </ligand>
</feature>
<gene>
    <name evidence="9" type="primary">rbsK</name>
    <name evidence="11" type="ORF">RB614_42235</name>
</gene>
<feature type="binding site" evidence="9">
    <location>
        <position position="276"/>
    </location>
    <ligand>
        <name>ATP</name>
        <dbReference type="ChEBI" id="CHEBI:30616"/>
    </ligand>
</feature>
<dbReference type="InterPro" id="IPR002139">
    <property type="entry name" value="Ribo/fructo_kinase"/>
</dbReference>
<dbReference type="EC" id="2.7.1.15" evidence="9"/>
<feature type="binding site" evidence="9">
    <location>
        <position position="287"/>
    </location>
    <ligand>
        <name>K(+)</name>
        <dbReference type="ChEBI" id="CHEBI:29103"/>
    </ligand>
</feature>
<comment type="caution">
    <text evidence="9">Lacks conserved residue(s) required for the propagation of feature annotation.</text>
</comment>
<dbReference type="GO" id="GO:0004747">
    <property type="term" value="F:ribokinase activity"/>
    <property type="evidence" value="ECO:0007669"/>
    <property type="project" value="UniProtKB-EC"/>
</dbReference>
<dbReference type="Gene3D" id="3.40.1190.20">
    <property type="match status" value="1"/>
</dbReference>
<evidence type="ECO:0000256" key="6">
    <source>
        <dbReference type="ARBA" id="ARBA00022842"/>
    </source>
</evidence>
<keyword evidence="8 9" id="KW-0119">Carbohydrate metabolism</keyword>
<accession>A0ABU0ZVS0</accession>
<keyword evidence="6 9" id="KW-0460">Magnesium</keyword>